<evidence type="ECO:0000313" key="2">
    <source>
        <dbReference type="EMBL" id="PRP89413.1"/>
    </source>
</evidence>
<name>A0A2P6NZL5_9EUKA</name>
<dbReference type="SUPFAM" id="SSF51905">
    <property type="entry name" value="FAD/NAD(P)-binding domain"/>
    <property type="match status" value="1"/>
</dbReference>
<dbReference type="InParanoid" id="A0A2P6NZL5"/>
<dbReference type="Proteomes" id="UP000241769">
    <property type="component" value="Unassembled WGS sequence"/>
</dbReference>
<reference evidence="2 3" key="1">
    <citation type="journal article" date="2018" name="Genome Biol. Evol.">
        <title>Multiple Roots of Fruiting Body Formation in Amoebozoa.</title>
        <authorList>
            <person name="Hillmann F."/>
            <person name="Forbes G."/>
            <person name="Novohradska S."/>
            <person name="Ferling I."/>
            <person name="Riege K."/>
            <person name="Groth M."/>
            <person name="Westermann M."/>
            <person name="Marz M."/>
            <person name="Spaller T."/>
            <person name="Winckler T."/>
            <person name="Schaap P."/>
            <person name="Glockner G."/>
        </authorList>
    </citation>
    <scope>NUCLEOTIDE SEQUENCE [LARGE SCALE GENOMIC DNA]</scope>
    <source>
        <strain evidence="2 3">Jena</strain>
    </source>
</reference>
<dbReference type="Gene3D" id="3.50.50.60">
    <property type="entry name" value="FAD/NAD(P)-binding domain"/>
    <property type="match status" value="2"/>
</dbReference>
<dbReference type="InterPro" id="IPR036188">
    <property type="entry name" value="FAD/NAD-bd_sf"/>
</dbReference>
<dbReference type="Pfam" id="PF01593">
    <property type="entry name" value="Amino_oxidase"/>
    <property type="match status" value="2"/>
</dbReference>
<dbReference type="SUPFAM" id="SSF54373">
    <property type="entry name" value="FAD-linked reductases, C-terminal domain"/>
    <property type="match status" value="1"/>
</dbReference>
<feature type="domain" description="Amine oxidase" evidence="1">
    <location>
        <begin position="127"/>
        <end position="421"/>
    </location>
</feature>
<accession>A0A2P6NZL5</accession>
<evidence type="ECO:0000259" key="1">
    <source>
        <dbReference type="Pfam" id="PF01593"/>
    </source>
</evidence>
<dbReference type="PANTHER" id="PTHR10742">
    <property type="entry name" value="FLAVIN MONOAMINE OXIDASE"/>
    <property type="match status" value="1"/>
</dbReference>
<dbReference type="OrthoDB" id="5046242at2759"/>
<dbReference type="Gene3D" id="3.90.660.10">
    <property type="match status" value="1"/>
</dbReference>
<comment type="caution">
    <text evidence="2">The sequence shown here is derived from an EMBL/GenBank/DDBJ whole genome shotgun (WGS) entry which is preliminary data.</text>
</comment>
<gene>
    <name evidence="2" type="ORF">PROFUN_01276</name>
</gene>
<keyword evidence="3" id="KW-1185">Reference proteome</keyword>
<proteinExistence type="predicted"/>
<sequence length="433" mass="48126">MSVKTVAIIGAGMSGLTCARVLSEKMGQGVKIIVLEAYKTIGGRTRTHHFDDGSSIDLGASWIHGSEGNPMMDLATRYQVELSPLSAEDAVFEYTFDVDDFAPIPIVMDGEHLTSSRQHLIISSDADRLLRNLCMVKLNHFEGYEGAMLNQVSAKNHHLYELFPGEDRYVLGGYDIILEGQKRDVLMNSPDSVVLTGHSVDNIKKVERSGKILVSGSSMNSPFRYEVDAAVVTASLGALRSAAIKFTPQLPTEKTRVIKKRGFGLINKVFLEFTEAFWEPCGCWISYSCDNRRESATFCNLNFYGHKKNILCAFYLGQAAKEIEIESEDETTRRALDVLSMHWGEKVEKTFLRAVRTAWYSDPQALGAYSFTATDDVANDIEELARPLEWGVFFAGEATETHHFSTAHGALMSGEREATNVYQFLSKTIDHTG</sequence>
<dbReference type="InterPro" id="IPR050281">
    <property type="entry name" value="Flavin_monoamine_oxidase"/>
</dbReference>
<organism evidence="2 3">
    <name type="scientific">Planoprotostelium fungivorum</name>
    <dbReference type="NCBI Taxonomy" id="1890364"/>
    <lineage>
        <taxon>Eukaryota</taxon>
        <taxon>Amoebozoa</taxon>
        <taxon>Evosea</taxon>
        <taxon>Variosea</taxon>
        <taxon>Cavosteliida</taxon>
        <taxon>Cavosteliaceae</taxon>
        <taxon>Planoprotostelium</taxon>
    </lineage>
</organism>
<dbReference type="InterPro" id="IPR002937">
    <property type="entry name" value="Amino_oxidase"/>
</dbReference>
<evidence type="ECO:0000313" key="3">
    <source>
        <dbReference type="Proteomes" id="UP000241769"/>
    </source>
</evidence>
<dbReference type="STRING" id="1890364.A0A2P6NZL5"/>
<protein>
    <submittedName>
        <fullName evidence="2">Monoamine oxidase</fullName>
    </submittedName>
</protein>
<feature type="domain" description="Amine oxidase" evidence="1">
    <location>
        <begin position="13"/>
        <end position="94"/>
    </location>
</feature>
<dbReference type="PANTHER" id="PTHR10742:SF410">
    <property type="entry name" value="LYSINE-SPECIFIC HISTONE DEMETHYLASE 2"/>
    <property type="match status" value="1"/>
</dbReference>
<dbReference type="EMBL" id="MDYQ01000003">
    <property type="protein sequence ID" value="PRP89413.1"/>
    <property type="molecule type" value="Genomic_DNA"/>
</dbReference>
<dbReference type="GO" id="GO:0016491">
    <property type="term" value="F:oxidoreductase activity"/>
    <property type="evidence" value="ECO:0007669"/>
    <property type="project" value="InterPro"/>
</dbReference>
<dbReference type="AlphaFoldDB" id="A0A2P6NZL5"/>